<evidence type="ECO:0000256" key="1">
    <source>
        <dbReference type="ARBA" id="ARBA00022741"/>
    </source>
</evidence>
<dbReference type="Pfam" id="PF02682">
    <property type="entry name" value="CT_C_D"/>
    <property type="match status" value="1"/>
</dbReference>
<proteinExistence type="predicted"/>
<dbReference type="OrthoDB" id="9778567at2"/>
<dbReference type="Proteomes" id="UP000244240">
    <property type="component" value="Unassembled WGS sequence"/>
</dbReference>
<dbReference type="InterPro" id="IPR003833">
    <property type="entry name" value="CT_C_D"/>
</dbReference>
<dbReference type="NCBIfam" id="TIGR00370">
    <property type="entry name" value="5-oxoprolinase subunit PxpB"/>
    <property type="match status" value="1"/>
</dbReference>
<dbReference type="Gene3D" id="3.30.1360.40">
    <property type="match status" value="1"/>
</dbReference>
<dbReference type="SMART" id="SM00796">
    <property type="entry name" value="AHS1"/>
    <property type="match status" value="1"/>
</dbReference>
<comment type="caution">
    <text evidence="5">The sequence shown here is derived from an EMBL/GenBank/DDBJ whole genome shotgun (WGS) entry which is preliminary data.</text>
</comment>
<dbReference type="EMBL" id="QBKR01000014">
    <property type="protein sequence ID" value="PTX58844.1"/>
    <property type="molecule type" value="Genomic_DNA"/>
</dbReference>
<keyword evidence="6" id="KW-1185">Reference proteome</keyword>
<dbReference type="AlphaFoldDB" id="A0A2T6BS21"/>
<keyword evidence="1" id="KW-0547">Nucleotide-binding</keyword>
<evidence type="ECO:0000313" key="6">
    <source>
        <dbReference type="Proteomes" id="UP000244240"/>
    </source>
</evidence>
<evidence type="ECO:0000259" key="4">
    <source>
        <dbReference type="SMART" id="SM00796"/>
    </source>
</evidence>
<dbReference type="RefSeq" id="WP_108024002.1">
    <property type="nucleotide sequence ID" value="NZ_QBKR01000014.1"/>
</dbReference>
<dbReference type="Gene3D" id="2.40.100.10">
    <property type="entry name" value="Cyclophilin-like"/>
    <property type="match status" value="1"/>
</dbReference>
<sequence>MKLQFHPLGDTGVRIGFGERIDPGVNREIRSFVNQLERSRIPGVVEWVPAYTSLTVYYRPWDIRYPDLLKTLKEMERIREPVSDEDVKVVELPVVYGGAYGPDLGDVARINGLTPEDVVRIHSGASYRVYMLGFAPGFPYLGGMPEEIATPRLENPRSRIPAGSVGIAEGQTGVYPLETPGGWRIIGRTPLRLYDPGREPPVLLKAGDAIRFRPVTEEEYGKLEGNGGERKPDGLDG</sequence>
<dbReference type="InterPro" id="IPR010016">
    <property type="entry name" value="PxpB"/>
</dbReference>
<dbReference type="InterPro" id="IPR029000">
    <property type="entry name" value="Cyclophilin-like_dom_sf"/>
</dbReference>
<dbReference type="GO" id="GO:0005524">
    <property type="term" value="F:ATP binding"/>
    <property type="evidence" value="ECO:0007669"/>
    <property type="project" value="UniProtKB-KW"/>
</dbReference>
<name>A0A2T6BS21_9BACL</name>
<dbReference type="PANTHER" id="PTHR34698:SF2">
    <property type="entry name" value="5-OXOPROLINASE SUBUNIT B"/>
    <property type="match status" value="1"/>
</dbReference>
<evidence type="ECO:0000256" key="2">
    <source>
        <dbReference type="ARBA" id="ARBA00022801"/>
    </source>
</evidence>
<organism evidence="5 6">
    <name type="scientific">Melghirimyces profundicolus</name>
    <dbReference type="NCBI Taxonomy" id="1242148"/>
    <lineage>
        <taxon>Bacteria</taxon>
        <taxon>Bacillati</taxon>
        <taxon>Bacillota</taxon>
        <taxon>Bacilli</taxon>
        <taxon>Bacillales</taxon>
        <taxon>Thermoactinomycetaceae</taxon>
        <taxon>Melghirimyces</taxon>
    </lineage>
</organism>
<evidence type="ECO:0000313" key="5">
    <source>
        <dbReference type="EMBL" id="PTX58844.1"/>
    </source>
</evidence>
<dbReference type="SUPFAM" id="SSF160467">
    <property type="entry name" value="PH0987 N-terminal domain-like"/>
    <property type="match status" value="1"/>
</dbReference>
<dbReference type="SUPFAM" id="SSF50891">
    <property type="entry name" value="Cyclophilin-like"/>
    <property type="match status" value="1"/>
</dbReference>
<dbReference type="GO" id="GO:0016787">
    <property type="term" value="F:hydrolase activity"/>
    <property type="evidence" value="ECO:0007669"/>
    <property type="project" value="UniProtKB-KW"/>
</dbReference>
<evidence type="ECO:0000256" key="3">
    <source>
        <dbReference type="ARBA" id="ARBA00022840"/>
    </source>
</evidence>
<keyword evidence="3" id="KW-0067">ATP-binding</keyword>
<keyword evidence="2" id="KW-0378">Hydrolase</keyword>
<dbReference type="PANTHER" id="PTHR34698">
    <property type="entry name" value="5-OXOPROLINASE SUBUNIT B"/>
    <property type="match status" value="1"/>
</dbReference>
<protein>
    <submittedName>
        <fullName evidence="5">Inhibitor of KinA</fullName>
    </submittedName>
</protein>
<gene>
    <name evidence="5" type="ORF">C8P63_11414</name>
</gene>
<reference evidence="5 6" key="1">
    <citation type="submission" date="2018-04" db="EMBL/GenBank/DDBJ databases">
        <title>Genomic Encyclopedia of Archaeal and Bacterial Type Strains, Phase II (KMG-II): from individual species to whole genera.</title>
        <authorList>
            <person name="Goeker M."/>
        </authorList>
    </citation>
    <scope>NUCLEOTIDE SEQUENCE [LARGE SCALE GENOMIC DNA]</scope>
    <source>
        <strain evidence="5 6">DSM 45787</strain>
    </source>
</reference>
<feature type="domain" description="Carboxyltransferase" evidence="4">
    <location>
        <begin position="3"/>
        <end position="204"/>
    </location>
</feature>
<accession>A0A2T6BS21</accession>